<dbReference type="GO" id="GO:0005737">
    <property type="term" value="C:cytoplasm"/>
    <property type="evidence" value="ECO:0007669"/>
    <property type="project" value="TreeGrafter"/>
</dbReference>
<dbReference type="GO" id="GO:0016791">
    <property type="term" value="F:phosphatase activity"/>
    <property type="evidence" value="ECO:0007669"/>
    <property type="project" value="TreeGrafter"/>
</dbReference>
<gene>
    <name evidence="1" type="ORF">CLV88_101616</name>
</gene>
<keyword evidence="2" id="KW-1185">Reference proteome</keyword>
<dbReference type="PANTHER" id="PTHR48100">
    <property type="entry name" value="BROAD-SPECIFICITY PHOSPHATASE YOR283W-RELATED"/>
    <property type="match status" value="1"/>
</dbReference>
<dbReference type="Pfam" id="PF00300">
    <property type="entry name" value="His_Phos_1"/>
    <property type="match status" value="1"/>
</dbReference>
<dbReference type="InterPro" id="IPR013078">
    <property type="entry name" value="His_Pase_superF_clade-1"/>
</dbReference>
<name>A0A2P8FKD4_9RHOB</name>
<dbReference type="InterPro" id="IPR029033">
    <property type="entry name" value="His_PPase_superfam"/>
</dbReference>
<dbReference type="EMBL" id="PYGJ01000001">
    <property type="protein sequence ID" value="PSL22191.1"/>
    <property type="molecule type" value="Genomic_DNA"/>
</dbReference>
<sequence>MTQLFLVRHGPTHAKSMVGWSDLPADLSDTAAIARLADFLPADAPVISSDLSRASATADAIQRDRPRLPHDPTLREIHFGDWELQKFADIEATDPIRIRAYWETPGEVRPPNGESWNEVCERVNSAIDRLITEHLDHNLIIVAHFGVILTQIQRAERLTAYEAFLHRIDNLSVTTISIIENNWTLGRINHNP</sequence>
<dbReference type="OrthoDB" id="8347407at2"/>
<protein>
    <submittedName>
        <fullName evidence="1">Broad specificity phosphatase PhoE</fullName>
    </submittedName>
</protein>
<dbReference type="SUPFAM" id="SSF53254">
    <property type="entry name" value="Phosphoglycerate mutase-like"/>
    <property type="match status" value="1"/>
</dbReference>
<organism evidence="1 2">
    <name type="scientific">Shimia abyssi</name>
    <dbReference type="NCBI Taxonomy" id="1662395"/>
    <lineage>
        <taxon>Bacteria</taxon>
        <taxon>Pseudomonadati</taxon>
        <taxon>Pseudomonadota</taxon>
        <taxon>Alphaproteobacteria</taxon>
        <taxon>Rhodobacterales</taxon>
        <taxon>Roseobacteraceae</taxon>
    </lineage>
</organism>
<dbReference type="Gene3D" id="3.40.50.1240">
    <property type="entry name" value="Phosphoglycerate mutase-like"/>
    <property type="match status" value="1"/>
</dbReference>
<dbReference type="AlphaFoldDB" id="A0A2P8FKD4"/>
<dbReference type="SMART" id="SM00855">
    <property type="entry name" value="PGAM"/>
    <property type="match status" value="1"/>
</dbReference>
<reference evidence="1 2" key="1">
    <citation type="submission" date="2018-03" db="EMBL/GenBank/DDBJ databases">
        <title>Genomic Encyclopedia of Archaeal and Bacterial Type Strains, Phase II (KMG-II): from individual species to whole genera.</title>
        <authorList>
            <person name="Goeker M."/>
        </authorList>
    </citation>
    <scope>NUCLEOTIDE SEQUENCE [LARGE SCALE GENOMIC DNA]</scope>
    <source>
        <strain evidence="1 2">DSM 100673</strain>
    </source>
</reference>
<evidence type="ECO:0000313" key="1">
    <source>
        <dbReference type="EMBL" id="PSL22191.1"/>
    </source>
</evidence>
<evidence type="ECO:0000313" key="2">
    <source>
        <dbReference type="Proteomes" id="UP000240418"/>
    </source>
</evidence>
<dbReference type="PANTHER" id="PTHR48100:SF1">
    <property type="entry name" value="HISTIDINE PHOSPHATASE FAMILY PROTEIN-RELATED"/>
    <property type="match status" value="1"/>
</dbReference>
<dbReference type="InterPro" id="IPR050275">
    <property type="entry name" value="PGM_Phosphatase"/>
</dbReference>
<comment type="caution">
    <text evidence="1">The sequence shown here is derived from an EMBL/GenBank/DDBJ whole genome shotgun (WGS) entry which is preliminary data.</text>
</comment>
<dbReference type="CDD" id="cd07067">
    <property type="entry name" value="HP_PGM_like"/>
    <property type="match status" value="1"/>
</dbReference>
<accession>A0A2P8FKD4</accession>
<proteinExistence type="predicted"/>
<dbReference type="Proteomes" id="UP000240418">
    <property type="component" value="Unassembled WGS sequence"/>
</dbReference>
<dbReference type="RefSeq" id="WP_106606866.1">
    <property type="nucleotide sequence ID" value="NZ_PYGJ01000001.1"/>
</dbReference>